<feature type="region of interest" description="Disordered" evidence="1">
    <location>
        <begin position="1"/>
        <end position="22"/>
    </location>
</feature>
<accession>A0A6L9Y2J5</accession>
<evidence type="ECO:0000313" key="2">
    <source>
        <dbReference type="EMBL" id="NEN07627.1"/>
    </source>
</evidence>
<organism evidence="2 3">
    <name type="scientific">Leifsonia tongyongensis</name>
    <dbReference type="NCBI Taxonomy" id="1268043"/>
    <lineage>
        <taxon>Bacteria</taxon>
        <taxon>Bacillati</taxon>
        <taxon>Actinomycetota</taxon>
        <taxon>Actinomycetes</taxon>
        <taxon>Micrococcales</taxon>
        <taxon>Microbacteriaceae</taxon>
        <taxon>Leifsonia</taxon>
    </lineage>
</organism>
<sequence>MASVTGRRLTNGRGSWRVQGRDESGHMVQKTFADEVTARRFGDDLDTYGWSTALRLLDAGVLPLEDGDRTQLGLLRARIARSQRADWHQFGNPDRAVMRNHLAVAIEWPWINVFADASEEEIALIPNFDPSRIILRVYWNTSLVDEVTMFMFRGTYQAWGIAWGSGTAVSVWHHAAAGFLNRLHGHRGYNAAFEQYGAKIRKTLPR</sequence>
<dbReference type="Proteomes" id="UP000474967">
    <property type="component" value="Unassembled WGS sequence"/>
</dbReference>
<name>A0A6L9Y2J5_9MICO</name>
<reference evidence="2 3" key="1">
    <citation type="journal article" date="2014" name="J. Microbiol.">
        <title>Diaminobutyricibacter tongyongensis gen. nov., sp. nov. and Homoserinibacter gongjuensis gen. nov., sp. nov. belong to the family Microbacteriaceae.</title>
        <authorList>
            <person name="Kim S.J."/>
            <person name="Ahn J.H."/>
            <person name="Weon H.Y."/>
            <person name="Hamada M."/>
            <person name="Suzuki K."/>
            <person name="Kwon S.W."/>
        </authorList>
    </citation>
    <scope>NUCLEOTIDE SEQUENCE [LARGE SCALE GENOMIC DNA]</scope>
    <source>
        <strain evidence="2 3">NBRC 108724</strain>
    </source>
</reference>
<protein>
    <submittedName>
        <fullName evidence="2">Uncharacterized protein</fullName>
    </submittedName>
</protein>
<keyword evidence="3" id="KW-1185">Reference proteome</keyword>
<evidence type="ECO:0000256" key="1">
    <source>
        <dbReference type="SAM" id="MobiDB-lite"/>
    </source>
</evidence>
<evidence type="ECO:0000313" key="3">
    <source>
        <dbReference type="Proteomes" id="UP000474967"/>
    </source>
</evidence>
<dbReference type="EMBL" id="JAAGWY010000004">
    <property type="protein sequence ID" value="NEN07627.1"/>
    <property type="molecule type" value="Genomic_DNA"/>
</dbReference>
<dbReference type="AlphaFoldDB" id="A0A6L9Y2J5"/>
<gene>
    <name evidence="2" type="ORF">G3T36_17355</name>
</gene>
<dbReference type="RefSeq" id="WP_163291093.1">
    <property type="nucleotide sequence ID" value="NZ_JAAGWY010000004.1"/>
</dbReference>
<proteinExistence type="predicted"/>
<comment type="caution">
    <text evidence="2">The sequence shown here is derived from an EMBL/GenBank/DDBJ whole genome shotgun (WGS) entry which is preliminary data.</text>
</comment>